<dbReference type="SMART" id="SM00827">
    <property type="entry name" value="PKS_AT"/>
    <property type="match status" value="1"/>
</dbReference>
<dbReference type="CDD" id="cd00833">
    <property type="entry name" value="PKS"/>
    <property type="match status" value="1"/>
</dbReference>
<comment type="caution">
    <text evidence="6">The sequence shown here is derived from an EMBL/GenBank/DDBJ whole genome shotgun (WGS) entry which is preliminary data.</text>
</comment>
<dbReference type="InterPro" id="IPR001227">
    <property type="entry name" value="Ac_transferase_dom_sf"/>
</dbReference>
<keyword evidence="3" id="KW-0808">Transferase</keyword>
<evidence type="ECO:0000256" key="3">
    <source>
        <dbReference type="ARBA" id="ARBA00022679"/>
    </source>
</evidence>
<dbReference type="InterPro" id="IPR042104">
    <property type="entry name" value="PKS_dehydratase_sf"/>
</dbReference>
<evidence type="ECO:0000256" key="1">
    <source>
        <dbReference type="ARBA" id="ARBA00022450"/>
    </source>
</evidence>
<evidence type="ECO:0000256" key="4">
    <source>
        <dbReference type="SAM" id="MobiDB-lite"/>
    </source>
</evidence>
<dbReference type="Proteomes" id="UP000715441">
    <property type="component" value="Unassembled WGS sequence"/>
</dbReference>
<evidence type="ECO:0000259" key="5">
    <source>
        <dbReference type="PROSITE" id="PS52004"/>
    </source>
</evidence>
<gene>
    <name evidence="6" type="ORF">HFP15_34015</name>
</gene>
<dbReference type="InterPro" id="IPR014030">
    <property type="entry name" value="Ketoacyl_synth_N"/>
</dbReference>
<dbReference type="GO" id="GO:0016746">
    <property type="term" value="F:acyltransferase activity"/>
    <property type="evidence" value="ECO:0007669"/>
    <property type="project" value="UniProtKB-KW"/>
</dbReference>
<feature type="compositionally biased region" description="Basic and acidic residues" evidence="4">
    <location>
        <begin position="1313"/>
        <end position="1327"/>
    </location>
</feature>
<dbReference type="SUPFAM" id="SSF53901">
    <property type="entry name" value="Thiolase-like"/>
    <property type="match status" value="1"/>
</dbReference>
<accession>A0ABX1JEM9</accession>
<dbReference type="Gene3D" id="3.40.366.10">
    <property type="entry name" value="Malonyl-Coenzyme A Acyl Carrier Protein, domain 2"/>
    <property type="match status" value="1"/>
</dbReference>
<dbReference type="InterPro" id="IPR016035">
    <property type="entry name" value="Acyl_Trfase/lysoPLipase"/>
</dbReference>
<evidence type="ECO:0000256" key="2">
    <source>
        <dbReference type="ARBA" id="ARBA00022553"/>
    </source>
</evidence>
<dbReference type="SUPFAM" id="SSF52151">
    <property type="entry name" value="FabD/lysophospholipase-like"/>
    <property type="match status" value="1"/>
</dbReference>
<dbReference type="Gene3D" id="3.40.47.10">
    <property type="match status" value="1"/>
</dbReference>
<dbReference type="Pfam" id="PF14765">
    <property type="entry name" value="PS-DH"/>
    <property type="match status" value="1"/>
</dbReference>
<dbReference type="Pfam" id="PF00698">
    <property type="entry name" value="Acyl_transf_1"/>
    <property type="match status" value="1"/>
</dbReference>
<dbReference type="SMART" id="SM00825">
    <property type="entry name" value="PKS_KS"/>
    <property type="match status" value="1"/>
</dbReference>
<dbReference type="Pfam" id="PF00109">
    <property type="entry name" value="ketoacyl-synt"/>
    <property type="match status" value="1"/>
</dbReference>
<organism evidence="6 7">
    <name type="scientific">Amycolatopsis acididurans</name>
    <dbReference type="NCBI Taxonomy" id="2724524"/>
    <lineage>
        <taxon>Bacteria</taxon>
        <taxon>Bacillati</taxon>
        <taxon>Actinomycetota</taxon>
        <taxon>Actinomycetes</taxon>
        <taxon>Pseudonocardiales</taxon>
        <taxon>Pseudonocardiaceae</taxon>
        <taxon>Amycolatopsis</taxon>
    </lineage>
</organism>
<dbReference type="InterPro" id="IPR020841">
    <property type="entry name" value="PKS_Beta-ketoAc_synthase_dom"/>
</dbReference>
<dbReference type="PANTHER" id="PTHR43074:SF1">
    <property type="entry name" value="BETA-KETOACYL SYNTHASE FAMILY PROTEIN-RELATED"/>
    <property type="match status" value="1"/>
</dbReference>
<dbReference type="InterPro" id="IPR016039">
    <property type="entry name" value="Thiolase-like"/>
</dbReference>
<dbReference type="PANTHER" id="PTHR43074">
    <property type="entry name" value="OMEGA-3 POLYUNSATURATED FATTY ACID SYNTHASE PFAB-RELATED"/>
    <property type="match status" value="1"/>
</dbReference>
<name>A0ABX1JEM9_9PSEU</name>
<dbReference type="InterPro" id="IPR032821">
    <property type="entry name" value="PKS_assoc"/>
</dbReference>
<dbReference type="InterPro" id="IPR014031">
    <property type="entry name" value="Ketoacyl_synth_C"/>
</dbReference>
<keyword evidence="6" id="KW-0012">Acyltransferase</keyword>
<sequence length="1327" mass="142448">MVSVVPPVAIVGMSVLLPGAPDLGTYWRNVTDGVDAITDLPPHRWNDGFPGEVYCRRGGFVDQFATVDAARFGIMPASVEGTEPDQLIALRVAAAAVADAGGELGDRGRAGVILGRGGYLTPGIARLDQRVRTAHQLVRTLGELIPGLGAEQLSRVREAFTGALGSDQPDAAIGLVPNLAASRIANRLDLHGPAYTVDAACASSLVAVDQAIGELASGRCDVMLAGGVHHCHDVTFWSVFSRLRALSARQQIRPFDRRADGILIGEGTGVVVLKRLADARRDGDRIYAIIRGSGVSSDGRGASLVNPDPQGQILAVRRAWEAAGLDPAEPDSVGLLEAHGTATPAGDEAELTTLRHVFGEGGERAVIGSVKSMIGHTMPAAGIAALVKAALAVYHGVLPPTLHCEDPNPALARTRFEPISTARPWTGRVRRAGVNAFGFGGINAHLVLEQAAEVAPAPVVTVSEPERVLLLAADGPGQLAALLDEPDPEIQGGRYRLGIVAPTAKKLATARKVVAKGKAWRGRGDIWFSPRPLLADPGAGVAFVFPGLEAEFAPRVDDVADLFDLPRPRLSVAGVARHGAGVIAVGRLLDTAVRKLGIVPDAVAGHSVGEWTALITAGVHRSSEVDELMARFDPESLQVPGVEFAVLGCGADRVREAIADRTDLVISHENAVHQTIVCGPAEPVAELVRQFRAHAVICQVLPFRSGFHTPALRPYLGPFEAAANALGVYPASVPVWSATTAAPFPHDEAAVRELYLRHLLEPVRFRALVQNMFADGIRVFIPMGPGQLGSLIDDTLGDGDHLTVAANSPHRGGLAQLRRLATALWAEGGAPDFDVLARPGTRLDLSAGLVSLGTAAHGLVAAASGRSRLDELKARHPEFGSLLAETEEAAAAVLGALEPRASESMLRVSTETMPYLLDHSFAEQREGWPDETDRRPVVPATTMVRHMMDAAEKAAPGLRAVGVRDVRLNRWLVAAPALDVTVTVEPRGDRVEVALGEYASAVVLMAEGFPRPALTPWPHEPGRVPTLTAQRFYDERWMFHGPRFRGITELTEFGDRHVRGEIAVPTAPGSLLDNVGQLLGHWIVETQPSRRVVFPVAIGGIAFFADEPAPGTRVTCDIRVTSISDTDFEFDARLSVGGTVWAEITRWRDRRFASHPEETEPAYRRPQRHTLAKRQPGGWFLVAERWPDLASRDLYLRKYLNSAERAEYERLPPRDRRHWLLGRIAIKDAVRHRLWARGAGDIFPAEILVRDDDGRPVVTGLHGLDLPPLDVAVAHNGELAVAIVDTAGTRPWIRLEGHTTDLPGTRVSNPPDLPERHYLVTHGTEHK</sequence>
<proteinExistence type="predicted"/>
<dbReference type="Pfam" id="PF16197">
    <property type="entry name" value="KAsynt_C_assoc"/>
    <property type="match status" value="1"/>
</dbReference>
<dbReference type="Gene3D" id="3.90.470.20">
    <property type="entry name" value="4'-phosphopantetheinyl transferase domain"/>
    <property type="match status" value="1"/>
</dbReference>
<evidence type="ECO:0000313" key="7">
    <source>
        <dbReference type="Proteomes" id="UP000715441"/>
    </source>
</evidence>
<dbReference type="InterPro" id="IPR037143">
    <property type="entry name" value="4-PPantetheinyl_Trfase_dom_sf"/>
</dbReference>
<dbReference type="InterPro" id="IPR049551">
    <property type="entry name" value="PKS_DH_C"/>
</dbReference>
<dbReference type="Pfam" id="PF02801">
    <property type="entry name" value="Ketoacyl-synt_C"/>
    <property type="match status" value="1"/>
</dbReference>
<dbReference type="SUPFAM" id="SSF56214">
    <property type="entry name" value="4'-phosphopantetheinyl transferase"/>
    <property type="match status" value="1"/>
</dbReference>
<evidence type="ECO:0000313" key="6">
    <source>
        <dbReference type="EMBL" id="NKQ57889.1"/>
    </source>
</evidence>
<keyword evidence="7" id="KW-1185">Reference proteome</keyword>
<feature type="domain" description="Ketosynthase family 3 (KS3)" evidence="5">
    <location>
        <begin position="5"/>
        <end position="450"/>
    </location>
</feature>
<keyword evidence="2" id="KW-0597">Phosphoprotein</keyword>
<dbReference type="InterPro" id="IPR014043">
    <property type="entry name" value="Acyl_transferase_dom"/>
</dbReference>
<protein>
    <submittedName>
        <fullName evidence="6">Acyltransferase domain-containing protein</fullName>
    </submittedName>
</protein>
<dbReference type="EMBL" id="JAAXLS010000044">
    <property type="protein sequence ID" value="NKQ57889.1"/>
    <property type="molecule type" value="Genomic_DNA"/>
</dbReference>
<feature type="region of interest" description="Disordered" evidence="4">
    <location>
        <begin position="1303"/>
        <end position="1327"/>
    </location>
</feature>
<dbReference type="Gene3D" id="3.30.70.250">
    <property type="entry name" value="Malonyl-CoA ACP transacylase, ACP-binding"/>
    <property type="match status" value="1"/>
</dbReference>
<dbReference type="InterPro" id="IPR018201">
    <property type="entry name" value="Ketoacyl_synth_AS"/>
</dbReference>
<dbReference type="RefSeq" id="WP_168521195.1">
    <property type="nucleotide sequence ID" value="NZ_JAAXLS010000044.1"/>
</dbReference>
<keyword evidence="1" id="KW-0596">Phosphopantetheine</keyword>
<reference evidence="6 7" key="1">
    <citation type="submission" date="2020-04" db="EMBL/GenBank/DDBJ databases">
        <title>Novel species.</title>
        <authorList>
            <person name="Teo W.F.A."/>
            <person name="Lipun K."/>
            <person name="Srisuk N."/>
            <person name="Duangmal K."/>
        </authorList>
    </citation>
    <scope>NUCLEOTIDE SEQUENCE [LARGE SCALE GENOMIC DNA]</scope>
    <source>
        <strain evidence="6 7">K13G38</strain>
    </source>
</reference>
<dbReference type="PROSITE" id="PS00606">
    <property type="entry name" value="KS3_1"/>
    <property type="match status" value="1"/>
</dbReference>
<dbReference type="InterPro" id="IPR052568">
    <property type="entry name" value="PKS-FAS_Synthase"/>
</dbReference>
<dbReference type="Gene3D" id="3.10.129.110">
    <property type="entry name" value="Polyketide synthase dehydratase"/>
    <property type="match status" value="1"/>
</dbReference>
<dbReference type="PROSITE" id="PS52004">
    <property type="entry name" value="KS3_2"/>
    <property type="match status" value="1"/>
</dbReference>